<evidence type="ECO:0000256" key="4">
    <source>
        <dbReference type="ARBA" id="ARBA00022692"/>
    </source>
</evidence>
<keyword evidence="8 9" id="KW-0472">Membrane</keyword>
<feature type="repeat" description="Solcar" evidence="9">
    <location>
        <begin position="252"/>
        <end position="380"/>
    </location>
</feature>
<reference evidence="12 13" key="1">
    <citation type="journal article" date="2019" name="Nat. Ecol. Evol.">
        <title>Megaphylogeny resolves global patterns of mushroom evolution.</title>
        <authorList>
            <person name="Varga T."/>
            <person name="Krizsan K."/>
            <person name="Foldi C."/>
            <person name="Dima B."/>
            <person name="Sanchez-Garcia M."/>
            <person name="Sanchez-Ramirez S."/>
            <person name="Szollosi G.J."/>
            <person name="Szarkandi J.G."/>
            <person name="Papp V."/>
            <person name="Albert L."/>
            <person name="Andreopoulos W."/>
            <person name="Angelini C."/>
            <person name="Antonin V."/>
            <person name="Barry K.W."/>
            <person name="Bougher N.L."/>
            <person name="Buchanan P."/>
            <person name="Buyck B."/>
            <person name="Bense V."/>
            <person name="Catcheside P."/>
            <person name="Chovatia M."/>
            <person name="Cooper J."/>
            <person name="Damon W."/>
            <person name="Desjardin D."/>
            <person name="Finy P."/>
            <person name="Geml J."/>
            <person name="Haridas S."/>
            <person name="Hughes K."/>
            <person name="Justo A."/>
            <person name="Karasinski D."/>
            <person name="Kautmanova I."/>
            <person name="Kiss B."/>
            <person name="Kocsube S."/>
            <person name="Kotiranta H."/>
            <person name="LaButti K.M."/>
            <person name="Lechner B.E."/>
            <person name="Liimatainen K."/>
            <person name="Lipzen A."/>
            <person name="Lukacs Z."/>
            <person name="Mihaltcheva S."/>
            <person name="Morgado L.N."/>
            <person name="Niskanen T."/>
            <person name="Noordeloos M.E."/>
            <person name="Ohm R.A."/>
            <person name="Ortiz-Santana B."/>
            <person name="Ovrebo C."/>
            <person name="Racz N."/>
            <person name="Riley R."/>
            <person name="Savchenko A."/>
            <person name="Shiryaev A."/>
            <person name="Soop K."/>
            <person name="Spirin V."/>
            <person name="Szebenyi C."/>
            <person name="Tomsovsky M."/>
            <person name="Tulloss R.E."/>
            <person name="Uehling J."/>
            <person name="Grigoriev I.V."/>
            <person name="Vagvolgyi C."/>
            <person name="Papp T."/>
            <person name="Martin F.M."/>
            <person name="Miettinen O."/>
            <person name="Hibbett D.S."/>
            <person name="Nagy L.G."/>
        </authorList>
    </citation>
    <scope>NUCLEOTIDE SEQUENCE [LARGE SCALE GENOMIC DNA]</scope>
    <source>
        <strain evidence="12 13">CBS 309.79</strain>
    </source>
</reference>
<dbReference type="Pfam" id="PF00153">
    <property type="entry name" value="Mito_carr"/>
    <property type="match status" value="3"/>
</dbReference>
<dbReference type="STRING" id="1884261.A0A5C3QJI2"/>
<gene>
    <name evidence="12" type="ORF">BDV98DRAFT_606801</name>
</gene>
<comment type="similarity">
    <text evidence="2 10">Belongs to the mitochondrial carrier (TC 2.A.29) family.</text>
</comment>
<dbReference type="AlphaFoldDB" id="A0A5C3QJI2"/>
<evidence type="ECO:0000256" key="7">
    <source>
        <dbReference type="ARBA" id="ARBA00023128"/>
    </source>
</evidence>
<keyword evidence="6" id="KW-1133">Transmembrane helix</keyword>
<keyword evidence="4 9" id="KW-0812">Transmembrane</keyword>
<dbReference type="OrthoDB" id="2139348at2759"/>
<dbReference type="GO" id="GO:1990575">
    <property type="term" value="P:mitochondrial L-ornithine transmembrane transport"/>
    <property type="evidence" value="ECO:0007669"/>
    <property type="project" value="TreeGrafter"/>
</dbReference>
<evidence type="ECO:0000313" key="13">
    <source>
        <dbReference type="Proteomes" id="UP000305067"/>
    </source>
</evidence>
<dbReference type="Proteomes" id="UP000305067">
    <property type="component" value="Unassembled WGS sequence"/>
</dbReference>
<protein>
    <submittedName>
        <fullName evidence="12">Mitochondrial carrier domain-containing protein</fullName>
    </submittedName>
</protein>
<proteinExistence type="inferred from homology"/>
<evidence type="ECO:0000256" key="1">
    <source>
        <dbReference type="ARBA" id="ARBA00004225"/>
    </source>
</evidence>
<dbReference type="InterPro" id="IPR018108">
    <property type="entry name" value="MCP_transmembrane"/>
</dbReference>
<dbReference type="Gene3D" id="1.50.40.10">
    <property type="entry name" value="Mitochondrial carrier domain"/>
    <property type="match status" value="1"/>
</dbReference>
<keyword evidence="13" id="KW-1185">Reference proteome</keyword>
<evidence type="ECO:0000256" key="5">
    <source>
        <dbReference type="ARBA" id="ARBA00022737"/>
    </source>
</evidence>
<feature type="region of interest" description="Disordered" evidence="11">
    <location>
        <begin position="223"/>
        <end position="249"/>
    </location>
</feature>
<dbReference type="GO" id="GO:0000064">
    <property type="term" value="F:L-ornithine transmembrane transporter activity"/>
    <property type="evidence" value="ECO:0007669"/>
    <property type="project" value="TreeGrafter"/>
</dbReference>
<evidence type="ECO:0000256" key="2">
    <source>
        <dbReference type="ARBA" id="ARBA00006375"/>
    </source>
</evidence>
<dbReference type="PANTHER" id="PTHR45624:SF31">
    <property type="entry name" value="MITOCHONDRIAL ORNITHINE TRANSPORTER 1"/>
    <property type="match status" value="1"/>
</dbReference>
<dbReference type="InterPro" id="IPR050567">
    <property type="entry name" value="Mitochondrial_Carrier"/>
</dbReference>
<organism evidence="12 13">
    <name type="scientific">Pterulicium gracile</name>
    <dbReference type="NCBI Taxonomy" id="1884261"/>
    <lineage>
        <taxon>Eukaryota</taxon>
        <taxon>Fungi</taxon>
        <taxon>Dikarya</taxon>
        <taxon>Basidiomycota</taxon>
        <taxon>Agaricomycotina</taxon>
        <taxon>Agaricomycetes</taxon>
        <taxon>Agaricomycetidae</taxon>
        <taxon>Agaricales</taxon>
        <taxon>Pleurotineae</taxon>
        <taxon>Pterulaceae</taxon>
        <taxon>Pterulicium</taxon>
    </lineage>
</organism>
<name>A0A5C3QJI2_9AGAR</name>
<dbReference type="EMBL" id="ML178839">
    <property type="protein sequence ID" value="TFK98503.1"/>
    <property type="molecule type" value="Genomic_DNA"/>
</dbReference>
<evidence type="ECO:0000256" key="10">
    <source>
        <dbReference type="RuleBase" id="RU000488"/>
    </source>
</evidence>
<dbReference type="SUPFAM" id="SSF103506">
    <property type="entry name" value="Mitochondrial carrier"/>
    <property type="match status" value="1"/>
</dbReference>
<evidence type="ECO:0000256" key="9">
    <source>
        <dbReference type="PROSITE-ProRule" id="PRU00282"/>
    </source>
</evidence>
<feature type="repeat" description="Solcar" evidence="9">
    <location>
        <begin position="118"/>
        <end position="210"/>
    </location>
</feature>
<evidence type="ECO:0000256" key="6">
    <source>
        <dbReference type="ARBA" id="ARBA00022989"/>
    </source>
</evidence>
<feature type="repeat" description="Solcar" evidence="9">
    <location>
        <begin position="17"/>
        <end position="105"/>
    </location>
</feature>
<keyword evidence="3 10" id="KW-0813">Transport</keyword>
<evidence type="ECO:0000313" key="12">
    <source>
        <dbReference type="EMBL" id="TFK98503.1"/>
    </source>
</evidence>
<feature type="compositionally biased region" description="Gly residues" evidence="11">
    <location>
        <begin position="223"/>
        <end position="247"/>
    </location>
</feature>
<dbReference type="GO" id="GO:0031966">
    <property type="term" value="C:mitochondrial membrane"/>
    <property type="evidence" value="ECO:0007669"/>
    <property type="project" value="UniProtKB-SubCell"/>
</dbReference>
<accession>A0A5C3QJI2</accession>
<keyword evidence="7" id="KW-0496">Mitochondrion</keyword>
<sequence length="382" mass="39897">MEASPDALSSIEPHPFLRAAKDIGFGSIAGMVSKVFEHPFDLTKVRLQAQVLDATARFSGPIDCLRKTWANEGFTGLYRGLPAPIVGAMVENASLFLGYSELQNLIRRTTARPIDEPLPLHLIALAAAGAGGMTSFLLTPIELVKCKMQVQMLLPPSVTPTKPPGPISVLMTAVRTTGLTGLWRGHTGTFIRETGGTAAWFSTKEFVAGVLVRRRLGEDYGTVHGGQAGEGGAVSDNGNGGGGGHGGSSHKLELWESGLSGACAGAAFNLAFFPADSVKSMMQTEDELRGARSSPPSSFPSSSSPNHSNVSPLSKPYSSSPAPSSATINALPKSTFLSTARAMYAAQGIRGLYAGCGITVARSIPSSAIIFLIYDGLVGRFG</sequence>
<dbReference type="PANTHER" id="PTHR45624">
    <property type="entry name" value="MITOCHONDRIAL BASIC AMINO ACIDS TRANSPORTER-RELATED"/>
    <property type="match status" value="1"/>
</dbReference>
<feature type="compositionally biased region" description="Low complexity" evidence="11">
    <location>
        <begin position="293"/>
        <end position="324"/>
    </location>
</feature>
<evidence type="ECO:0000256" key="11">
    <source>
        <dbReference type="SAM" id="MobiDB-lite"/>
    </source>
</evidence>
<evidence type="ECO:0000256" key="3">
    <source>
        <dbReference type="ARBA" id="ARBA00022448"/>
    </source>
</evidence>
<dbReference type="InterPro" id="IPR023395">
    <property type="entry name" value="MCP_dom_sf"/>
</dbReference>
<dbReference type="PROSITE" id="PS50920">
    <property type="entry name" value="SOLCAR"/>
    <property type="match status" value="3"/>
</dbReference>
<comment type="subcellular location">
    <subcellularLocation>
        <location evidence="1">Mitochondrion membrane</location>
        <topology evidence="1">Multi-pass membrane protein</topology>
    </subcellularLocation>
</comment>
<evidence type="ECO:0000256" key="8">
    <source>
        <dbReference type="ARBA" id="ARBA00023136"/>
    </source>
</evidence>
<feature type="region of interest" description="Disordered" evidence="11">
    <location>
        <begin position="283"/>
        <end position="324"/>
    </location>
</feature>
<keyword evidence="5" id="KW-0677">Repeat</keyword>